<protein>
    <recommendedName>
        <fullName evidence="2">Tetratricopeptide repeat protein</fullName>
    </recommendedName>
</protein>
<proteinExistence type="predicted"/>
<dbReference type="InterPro" id="IPR019734">
    <property type="entry name" value="TPR_rpt"/>
</dbReference>
<dbReference type="Pfam" id="PF13181">
    <property type="entry name" value="TPR_8"/>
    <property type="match status" value="1"/>
</dbReference>
<dbReference type="AlphaFoldDB" id="A0A644V3V2"/>
<dbReference type="EMBL" id="VSSQ01000212">
    <property type="protein sequence ID" value="MPL85861.1"/>
    <property type="molecule type" value="Genomic_DNA"/>
</dbReference>
<dbReference type="PROSITE" id="PS51257">
    <property type="entry name" value="PROKAR_LIPOPROTEIN"/>
    <property type="match status" value="1"/>
</dbReference>
<evidence type="ECO:0008006" key="2">
    <source>
        <dbReference type="Google" id="ProtNLM"/>
    </source>
</evidence>
<reference evidence="1" key="1">
    <citation type="submission" date="2019-08" db="EMBL/GenBank/DDBJ databases">
        <authorList>
            <person name="Kucharzyk K."/>
            <person name="Murdoch R.W."/>
            <person name="Higgins S."/>
            <person name="Loffler F."/>
        </authorList>
    </citation>
    <scope>NUCLEOTIDE SEQUENCE</scope>
</reference>
<sequence>MRKAVLNTLLVGLLVVVAASCGSIKTMQKNHNQVRYQVSPNPLEAHGDKVIVTINGNIPENYFQKNAVVYMQPILTWETGEVILSPMNLKGSKIEGNGKAIDKKTGGRFVYKDTVLYREGMENAQLTLNPVAYKAKAVNEADATRSEALENPGAIQLGNVKISQGINSTSNRVDTRGDLSMAPHNYSPKTTELMSANIYFTVNLADLNWNNEQNKKNDAKRAIDNMKSYIANNTVPRQIFVNAWASPEGEESFNIGLSKKRSETTEKLVNSILDEALTERAKAENIKPADVKKYIQDAKKDVVIQTNAKGEDWDNFIRLVEGSSLREKNTVINVVKSQPDKIRREQEIRNMSVVFRQIEEDILPILRRGEIAFNFSGVQKTDQEIAKMAVTNPDDLTFDELMYAASLTSNYANKLAIYKSATERFGSQWEGWNNAGAVGLTLNQLDESRQYLETADKLSPNNATIKNNLALLHLALKDVQTADKYMQEAVALGNEQAMVNQAIVDIKKGNYEEAARKLDGRKCVYNLALLQLLTGNTGNAIRTLDCCMDQTAEVNYLRAVCYARLDDVPGLIKNLREATKQEPAYKYKAKNDIEFRRYISNYEFQTIVNN</sequence>
<dbReference type="SUPFAM" id="SSF48452">
    <property type="entry name" value="TPR-like"/>
    <property type="match status" value="1"/>
</dbReference>
<dbReference type="SMART" id="SM00028">
    <property type="entry name" value="TPR"/>
    <property type="match status" value="3"/>
</dbReference>
<gene>
    <name evidence="1" type="ORF">SDC9_31835</name>
</gene>
<comment type="caution">
    <text evidence="1">The sequence shown here is derived from an EMBL/GenBank/DDBJ whole genome shotgun (WGS) entry which is preliminary data.</text>
</comment>
<dbReference type="InterPro" id="IPR011990">
    <property type="entry name" value="TPR-like_helical_dom_sf"/>
</dbReference>
<evidence type="ECO:0000313" key="1">
    <source>
        <dbReference type="EMBL" id="MPL85861.1"/>
    </source>
</evidence>
<dbReference type="Gene3D" id="1.25.40.10">
    <property type="entry name" value="Tetratricopeptide repeat domain"/>
    <property type="match status" value="1"/>
</dbReference>
<accession>A0A644V3V2</accession>
<organism evidence="1">
    <name type="scientific">bioreactor metagenome</name>
    <dbReference type="NCBI Taxonomy" id="1076179"/>
    <lineage>
        <taxon>unclassified sequences</taxon>
        <taxon>metagenomes</taxon>
        <taxon>ecological metagenomes</taxon>
    </lineage>
</organism>
<dbReference type="NCBIfam" id="NF047558">
    <property type="entry name" value="TPR_END_plus"/>
    <property type="match status" value="1"/>
</dbReference>
<name>A0A644V3V2_9ZZZZ</name>